<accession>A0ABS9D7T4</accession>
<dbReference type="PANTHER" id="PTHR46118">
    <property type="entry name" value="PROTEIN ABHD11"/>
    <property type="match status" value="1"/>
</dbReference>
<dbReference type="PANTHER" id="PTHR46118:SF4">
    <property type="entry name" value="PROTEIN ABHD11"/>
    <property type="match status" value="1"/>
</dbReference>
<dbReference type="Gene3D" id="3.40.50.1820">
    <property type="entry name" value="alpha/beta hydrolase"/>
    <property type="match status" value="1"/>
</dbReference>
<sequence length="263" mass="29810">MPVLHHQIHSDDNNKPWLLLIHGLFGSLDNLSALRRLFSTDFQILSIDLPDHGQSDHSESFSFEHCASVTGQLLDSLKISSITVIGHSLGGKVAMQLALSRPKLVNKLVVLDIAPVKYEPRHDEVISGLNSVILSKLENRKQADENLQKSIEEPSTRQFLLKSLYKDQNEQWKWRFNLHLLQRDYQNLSAAIVSKIPFTKPVLFIKGGNSNYLLAEHKPEIIKLFPNSQLKIIGNTGHWLHAEKPLLCYKLACAFIQLDSKVI</sequence>
<dbReference type="InterPro" id="IPR029058">
    <property type="entry name" value="AB_hydrolase_fold"/>
</dbReference>
<feature type="domain" description="AB hydrolase-1" evidence="2">
    <location>
        <begin position="170"/>
        <end position="245"/>
    </location>
</feature>
<evidence type="ECO:0000313" key="4">
    <source>
        <dbReference type="Proteomes" id="UP001521137"/>
    </source>
</evidence>
<proteinExistence type="predicted"/>
<keyword evidence="4" id="KW-1185">Reference proteome</keyword>
<dbReference type="RefSeq" id="WP_235313043.1">
    <property type="nucleotide sequence ID" value="NZ_JAKGAS010000006.1"/>
</dbReference>
<dbReference type="InterPro" id="IPR000073">
    <property type="entry name" value="AB_hydrolase_1"/>
</dbReference>
<dbReference type="SUPFAM" id="SSF53474">
    <property type="entry name" value="alpha/beta-Hydrolases"/>
    <property type="match status" value="1"/>
</dbReference>
<reference evidence="3 4" key="1">
    <citation type="submission" date="2022-01" db="EMBL/GenBank/DDBJ databases">
        <title>Paraglaciecola sp. G1-23.</title>
        <authorList>
            <person name="Jin M.S."/>
            <person name="Han D.M."/>
            <person name="Kim H.M."/>
            <person name="Jeon C.O."/>
        </authorList>
    </citation>
    <scope>NUCLEOTIDE SEQUENCE [LARGE SCALE GENOMIC DNA]</scope>
    <source>
        <strain evidence="3 4">G1-23</strain>
    </source>
</reference>
<dbReference type="PRINTS" id="PR00111">
    <property type="entry name" value="ABHYDROLASE"/>
</dbReference>
<organism evidence="3 4">
    <name type="scientific">Paraglaciecola algarum</name>
    <dbReference type="NCBI Taxonomy" id="3050085"/>
    <lineage>
        <taxon>Bacteria</taxon>
        <taxon>Pseudomonadati</taxon>
        <taxon>Pseudomonadota</taxon>
        <taxon>Gammaproteobacteria</taxon>
        <taxon>Alteromonadales</taxon>
        <taxon>Alteromonadaceae</taxon>
        <taxon>Paraglaciecola</taxon>
    </lineage>
</organism>
<comment type="caution">
    <text evidence="3">The sequence shown here is derived from an EMBL/GenBank/DDBJ whole genome shotgun (WGS) entry which is preliminary data.</text>
</comment>
<keyword evidence="1 3" id="KW-0378">Hydrolase</keyword>
<evidence type="ECO:0000256" key="1">
    <source>
        <dbReference type="ARBA" id="ARBA00022801"/>
    </source>
</evidence>
<dbReference type="Proteomes" id="UP001521137">
    <property type="component" value="Unassembled WGS sequence"/>
</dbReference>
<dbReference type="GO" id="GO:0016787">
    <property type="term" value="F:hydrolase activity"/>
    <property type="evidence" value="ECO:0007669"/>
    <property type="project" value="UniProtKB-KW"/>
</dbReference>
<dbReference type="EMBL" id="JAKGAS010000006">
    <property type="protein sequence ID" value="MCF2949006.1"/>
    <property type="molecule type" value="Genomic_DNA"/>
</dbReference>
<protein>
    <submittedName>
        <fullName evidence="3">Alpha/beta fold hydrolase</fullName>
    </submittedName>
</protein>
<evidence type="ECO:0000259" key="2">
    <source>
        <dbReference type="Pfam" id="PF00561"/>
    </source>
</evidence>
<feature type="domain" description="AB hydrolase-1" evidence="2">
    <location>
        <begin position="16"/>
        <end position="114"/>
    </location>
</feature>
<evidence type="ECO:0000313" key="3">
    <source>
        <dbReference type="EMBL" id="MCF2949006.1"/>
    </source>
</evidence>
<name>A0ABS9D7T4_9ALTE</name>
<dbReference type="Pfam" id="PF00561">
    <property type="entry name" value="Abhydrolase_1"/>
    <property type="match status" value="2"/>
</dbReference>
<gene>
    <name evidence="3" type="ORF">L0668_12865</name>
</gene>